<dbReference type="GO" id="GO:0006400">
    <property type="term" value="P:tRNA modification"/>
    <property type="evidence" value="ECO:0007669"/>
    <property type="project" value="UniProtKB-UniRule"/>
</dbReference>
<evidence type="ECO:0000256" key="5">
    <source>
        <dbReference type="ARBA" id="ARBA00022741"/>
    </source>
</evidence>
<evidence type="ECO:0000256" key="4">
    <source>
        <dbReference type="ARBA" id="ARBA00022694"/>
    </source>
</evidence>
<dbReference type="InterPro" id="IPR012094">
    <property type="entry name" value="tRNA_Ile_lys_synt"/>
</dbReference>
<dbReference type="InterPro" id="IPR012796">
    <property type="entry name" value="Lysidine-tRNA-synth_C"/>
</dbReference>
<dbReference type="InterPro" id="IPR014729">
    <property type="entry name" value="Rossmann-like_a/b/a_fold"/>
</dbReference>
<dbReference type="GO" id="GO:0032267">
    <property type="term" value="F:tRNA(Ile)-lysidine synthase activity"/>
    <property type="evidence" value="ECO:0007669"/>
    <property type="project" value="UniProtKB-EC"/>
</dbReference>
<protein>
    <recommendedName>
        <fullName evidence="8">tRNA(Ile)-lysidine synthase</fullName>
        <ecNumber evidence="8">6.3.4.19</ecNumber>
    </recommendedName>
    <alternativeName>
        <fullName evidence="8">tRNA(Ile)-2-lysyl-cytidine synthase</fullName>
    </alternativeName>
    <alternativeName>
        <fullName evidence="8">tRNA(Ile)-lysidine synthetase</fullName>
    </alternativeName>
</protein>
<gene>
    <name evidence="8" type="primary">tilS</name>
    <name evidence="10" type="ORF">Nstercoris_01175</name>
</gene>
<keyword evidence="6 8" id="KW-0067">ATP-binding</keyword>
<dbReference type="CDD" id="cd01992">
    <property type="entry name" value="TilS_N"/>
    <property type="match status" value="1"/>
</dbReference>
<sequence length="465" mass="52680">MGNSKPASSINNITQRFFRHLNIHIQPGDHLAVALSGGVDSVVLLHLLIEFSKSIPINLSAVHVDHGISTHSYQWSMFCQTLCDKVAVPLSIHRLNINKQPQQSLEAVARKARYQIFKQIQADYILLAQHQDDQVETLMLQLLRGAGVKGLSAMPIIRSLGSGKATKLFRPLLDTPRSDIVEYAQLHNLSWVTDESNLDTTYDRNFLRHGILPRLETRYPAYRKTLFRSIQHLGEANYLLDELARIDAEHTVISGKISLQKLRQLDSIRAKNLLRYLLTQHKIRLPNATTLEEILRQLYTIPIDNHFRFTVDTLDIRYHRGLIEFLPADHSLSPQNEVAPIIWQGESSLIIPVLQGTLRFVQQDNIGIDTIKLAQQTVTIRIRSGGERFQPDCGRPRRSLKKILQEVGVPAWERYSLPLLFCGEQLVWVAGIGIDCHFQASAGQTGLVVTWHTPSTVTIDQYAES</sequence>
<proteinExistence type="inferred from homology"/>
<dbReference type="Gene3D" id="3.40.50.620">
    <property type="entry name" value="HUPs"/>
    <property type="match status" value="1"/>
</dbReference>
<dbReference type="NCBIfam" id="TIGR02432">
    <property type="entry name" value="lysidine_TilS_N"/>
    <property type="match status" value="1"/>
</dbReference>
<feature type="binding site" evidence="8">
    <location>
        <begin position="36"/>
        <end position="41"/>
    </location>
    <ligand>
        <name>ATP</name>
        <dbReference type="ChEBI" id="CHEBI:30616"/>
    </ligand>
</feature>
<dbReference type="NCBIfam" id="TIGR02433">
    <property type="entry name" value="lysidine_TilS_C"/>
    <property type="match status" value="1"/>
</dbReference>
<dbReference type="SUPFAM" id="SSF52402">
    <property type="entry name" value="Adenine nucleotide alpha hydrolases-like"/>
    <property type="match status" value="1"/>
</dbReference>
<evidence type="ECO:0000313" key="10">
    <source>
        <dbReference type="EMBL" id="BBL34921.1"/>
    </source>
</evidence>
<dbReference type="EMBL" id="AP019755">
    <property type="protein sequence ID" value="BBL34921.1"/>
    <property type="molecule type" value="Genomic_DNA"/>
</dbReference>
<evidence type="ECO:0000256" key="8">
    <source>
        <dbReference type="HAMAP-Rule" id="MF_01161"/>
    </source>
</evidence>
<comment type="subcellular location">
    <subcellularLocation>
        <location evidence="1 8">Cytoplasm</location>
    </subcellularLocation>
</comment>
<comment type="domain">
    <text evidence="8">The N-terminal region contains the highly conserved SGGXDS motif, predicted to be a P-loop motif involved in ATP binding.</text>
</comment>
<dbReference type="GO" id="GO:0005737">
    <property type="term" value="C:cytoplasm"/>
    <property type="evidence" value="ECO:0007669"/>
    <property type="project" value="UniProtKB-SubCell"/>
</dbReference>
<dbReference type="KEGG" id="nst:Nstercoris_01175"/>
<dbReference type="AlphaFoldDB" id="A0A4Y1YPH9"/>
<accession>A0A4Y1YPH9</accession>
<dbReference type="SUPFAM" id="SSF82829">
    <property type="entry name" value="MesJ substrate recognition domain-like"/>
    <property type="match status" value="1"/>
</dbReference>
<dbReference type="HAMAP" id="MF_01161">
    <property type="entry name" value="tRNA_Ile_lys_synt"/>
    <property type="match status" value="1"/>
</dbReference>
<dbReference type="Gene3D" id="1.20.59.20">
    <property type="match status" value="1"/>
</dbReference>
<evidence type="ECO:0000256" key="2">
    <source>
        <dbReference type="ARBA" id="ARBA00022490"/>
    </source>
</evidence>
<dbReference type="Pfam" id="PF11734">
    <property type="entry name" value="TilS_C"/>
    <property type="match status" value="1"/>
</dbReference>
<dbReference type="SUPFAM" id="SSF56037">
    <property type="entry name" value="PheT/TilS domain"/>
    <property type="match status" value="1"/>
</dbReference>
<evidence type="ECO:0000256" key="1">
    <source>
        <dbReference type="ARBA" id="ARBA00004496"/>
    </source>
</evidence>
<evidence type="ECO:0000256" key="7">
    <source>
        <dbReference type="ARBA" id="ARBA00048539"/>
    </source>
</evidence>
<dbReference type="EC" id="6.3.4.19" evidence="8"/>
<keyword evidence="11" id="KW-1185">Reference proteome</keyword>
<comment type="function">
    <text evidence="8">Ligates lysine onto the cytidine present at position 34 of the AUA codon-specific tRNA(Ile) that contains the anticodon CAU, in an ATP-dependent manner. Cytidine is converted to lysidine, thus changing the amino acid specificity of the tRNA from methionine to isoleucine.</text>
</comment>
<dbReference type="Pfam" id="PF09179">
    <property type="entry name" value="TilS"/>
    <property type="match status" value="1"/>
</dbReference>
<evidence type="ECO:0000313" key="11">
    <source>
        <dbReference type="Proteomes" id="UP000316473"/>
    </source>
</evidence>
<feature type="domain" description="Lysidine-tRNA(Ile) synthetase C-terminal" evidence="9">
    <location>
        <begin position="378"/>
        <end position="451"/>
    </location>
</feature>
<comment type="similarity">
    <text evidence="8">Belongs to the tRNA(Ile)-lysidine synthase family.</text>
</comment>
<dbReference type="Proteomes" id="UP000316473">
    <property type="component" value="Chromosome"/>
</dbReference>
<dbReference type="InterPro" id="IPR011063">
    <property type="entry name" value="TilS/TtcA_N"/>
</dbReference>
<evidence type="ECO:0000256" key="6">
    <source>
        <dbReference type="ARBA" id="ARBA00022840"/>
    </source>
</evidence>
<reference evidence="10 11" key="1">
    <citation type="submission" date="2019-06" db="EMBL/GenBank/DDBJ databases">
        <title>Nitrosomonas stercoris KYUHI-S whole genome shotgun sequence.</title>
        <authorList>
            <person name="Nakagawa T."/>
            <person name="Tsuchiya Y."/>
            <person name="Takahashi R."/>
        </authorList>
    </citation>
    <scope>NUCLEOTIDE SEQUENCE [LARGE SCALE GENOMIC DNA]</scope>
    <source>
        <strain evidence="10 11">KYUHI-S</strain>
    </source>
</reference>
<dbReference type="GO" id="GO:0005524">
    <property type="term" value="F:ATP binding"/>
    <property type="evidence" value="ECO:0007669"/>
    <property type="project" value="UniProtKB-UniRule"/>
</dbReference>
<dbReference type="PANTHER" id="PTHR43033">
    <property type="entry name" value="TRNA(ILE)-LYSIDINE SYNTHASE-RELATED"/>
    <property type="match status" value="1"/>
</dbReference>
<evidence type="ECO:0000256" key="3">
    <source>
        <dbReference type="ARBA" id="ARBA00022598"/>
    </source>
</evidence>
<keyword evidence="2 8" id="KW-0963">Cytoplasm</keyword>
<keyword evidence="4 8" id="KW-0819">tRNA processing</keyword>
<dbReference type="InterPro" id="IPR012795">
    <property type="entry name" value="tRNA_Ile_lys_synt_N"/>
</dbReference>
<dbReference type="PANTHER" id="PTHR43033:SF1">
    <property type="entry name" value="TRNA(ILE)-LYSIDINE SYNTHASE-RELATED"/>
    <property type="match status" value="1"/>
</dbReference>
<dbReference type="Pfam" id="PF01171">
    <property type="entry name" value="ATP_bind_3"/>
    <property type="match status" value="1"/>
</dbReference>
<dbReference type="InterPro" id="IPR015262">
    <property type="entry name" value="tRNA_Ile_lys_synt_subst-bd"/>
</dbReference>
<dbReference type="SMART" id="SM00977">
    <property type="entry name" value="TilS_C"/>
    <property type="match status" value="1"/>
</dbReference>
<evidence type="ECO:0000259" key="9">
    <source>
        <dbReference type="SMART" id="SM00977"/>
    </source>
</evidence>
<keyword evidence="3 8" id="KW-0436">Ligase</keyword>
<comment type="catalytic activity">
    <reaction evidence="7 8">
        <text>cytidine(34) in tRNA(Ile2) + L-lysine + ATP = lysidine(34) in tRNA(Ile2) + AMP + diphosphate + H(+)</text>
        <dbReference type="Rhea" id="RHEA:43744"/>
        <dbReference type="Rhea" id="RHEA-COMP:10625"/>
        <dbReference type="Rhea" id="RHEA-COMP:10670"/>
        <dbReference type="ChEBI" id="CHEBI:15378"/>
        <dbReference type="ChEBI" id="CHEBI:30616"/>
        <dbReference type="ChEBI" id="CHEBI:32551"/>
        <dbReference type="ChEBI" id="CHEBI:33019"/>
        <dbReference type="ChEBI" id="CHEBI:82748"/>
        <dbReference type="ChEBI" id="CHEBI:83665"/>
        <dbReference type="ChEBI" id="CHEBI:456215"/>
        <dbReference type="EC" id="6.3.4.19"/>
    </reaction>
</comment>
<name>A0A4Y1YPH9_9PROT</name>
<organism evidence="10 11">
    <name type="scientific">Nitrosomonas stercoris</name>
    <dbReference type="NCBI Taxonomy" id="1444684"/>
    <lineage>
        <taxon>Bacteria</taxon>
        <taxon>Pseudomonadati</taxon>
        <taxon>Pseudomonadota</taxon>
        <taxon>Betaproteobacteria</taxon>
        <taxon>Nitrosomonadales</taxon>
        <taxon>Nitrosomonadaceae</taxon>
        <taxon>Nitrosomonas</taxon>
    </lineage>
</organism>
<keyword evidence="5 8" id="KW-0547">Nucleotide-binding</keyword>